<dbReference type="InterPro" id="IPR016901">
    <property type="entry name" value="APC10/Doc1"/>
</dbReference>
<dbReference type="STRING" id="1330018.A0A167MHX2"/>
<sequence>MQSNNAIGVVISPGNTRNSHPPTDKYQSLGHLATWSVSSAKYGFGVDCLYDDDPSTFWQSDGPQPHFISLHFPRRVKVQKISMYLDAGLDESYTPNKLCIRAGTTVHDLQDVRMVSFEKPIGWVTFDVLLETEQPDAVHTLDLHVLQIVIVGNHLSGKDTHVRGMVVLGPQVVEEGEEHMFPFTSAAFKMHQTIR</sequence>
<dbReference type="PIRSF" id="PIRSF028841">
    <property type="entry name" value="APC10_sub"/>
    <property type="match status" value="1"/>
</dbReference>
<dbReference type="GO" id="GO:0051301">
    <property type="term" value="P:cell division"/>
    <property type="evidence" value="ECO:0007669"/>
    <property type="project" value="UniProtKB-KW"/>
</dbReference>
<keyword evidence="10" id="KW-1185">Reference proteome</keyword>
<evidence type="ECO:0000259" key="8">
    <source>
        <dbReference type="PROSITE" id="PS51284"/>
    </source>
</evidence>
<comment type="similarity">
    <text evidence="1 6">Belongs to the APC10 family.</text>
</comment>
<dbReference type="PROSITE" id="PS51284">
    <property type="entry name" value="DOC"/>
    <property type="match status" value="1"/>
</dbReference>
<evidence type="ECO:0000313" key="10">
    <source>
        <dbReference type="Proteomes" id="UP000076738"/>
    </source>
</evidence>
<evidence type="ECO:0000256" key="7">
    <source>
        <dbReference type="SAM" id="MobiDB-lite"/>
    </source>
</evidence>
<organism evidence="9 10">
    <name type="scientific">Calocera viscosa (strain TUFC12733)</name>
    <dbReference type="NCBI Taxonomy" id="1330018"/>
    <lineage>
        <taxon>Eukaryota</taxon>
        <taxon>Fungi</taxon>
        <taxon>Dikarya</taxon>
        <taxon>Basidiomycota</taxon>
        <taxon>Agaricomycotina</taxon>
        <taxon>Dacrymycetes</taxon>
        <taxon>Dacrymycetales</taxon>
        <taxon>Dacrymycetaceae</taxon>
        <taxon>Calocera</taxon>
    </lineage>
</organism>
<feature type="region of interest" description="Disordered" evidence="7">
    <location>
        <begin position="1"/>
        <end position="23"/>
    </location>
</feature>
<dbReference type="SMART" id="SM01337">
    <property type="entry name" value="APC10"/>
    <property type="match status" value="1"/>
</dbReference>
<gene>
    <name evidence="9" type="ORF">CALVIDRAFT_549631</name>
</gene>
<dbReference type="CDD" id="cd08366">
    <property type="entry name" value="APC10"/>
    <property type="match status" value="1"/>
</dbReference>
<keyword evidence="5 6" id="KW-0131">Cell cycle</keyword>
<name>A0A167MHX2_CALVF</name>
<evidence type="ECO:0000256" key="6">
    <source>
        <dbReference type="PIRNR" id="PIRNR028841"/>
    </source>
</evidence>
<dbReference type="PANTHER" id="PTHR12936:SF0">
    <property type="entry name" value="ANAPHASE-PROMOTING COMPLEX SUBUNIT 10"/>
    <property type="match status" value="1"/>
</dbReference>
<dbReference type="AlphaFoldDB" id="A0A167MHX2"/>
<evidence type="ECO:0000313" key="9">
    <source>
        <dbReference type="EMBL" id="KZO96731.1"/>
    </source>
</evidence>
<evidence type="ECO:0000256" key="2">
    <source>
        <dbReference type="ARBA" id="ARBA00022618"/>
    </source>
</evidence>
<dbReference type="GO" id="GO:0070979">
    <property type="term" value="P:protein K11-linked ubiquitination"/>
    <property type="evidence" value="ECO:0007669"/>
    <property type="project" value="TreeGrafter"/>
</dbReference>
<dbReference type="OrthoDB" id="24948at2759"/>
<keyword evidence="2 6" id="KW-0132">Cell division</keyword>
<evidence type="ECO:0000256" key="4">
    <source>
        <dbReference type="ARBA" id="ARBA00022786"/>
    </source>
</evidence>
<evidence type="ECO:0000256" key="5">
    <source>
        <dbReference type="ARBA" id="ARBA00023306"/>
    </source>
</evidence>
<protein>
    <recommendedName>
        <fullName evidence="6">Anaphase-promoting complex subunit 10</fullName>
    </recommendedName>
</protein>
<accession>A0A167MHX2</accession>
<keyword evidence="3 6" id="KW-0498">Mitosis</keyword>
<dbReference type="InterPro" id="IPR004939">
    <property type="entry name" value="APC_su10/DOC_dom"/>
</dbReference>
<dbReference type="InterPro" id="IPR008979">
    <property type="entry name" value="Galactose-bd-like_sf"/>
</dbReference>
<evidence type="ECO:0000256" key="3">
    <source>
        <dbReference type="ARBA" id="ARBA00022776"/>
    </source>
</evidence>
<dbReference type="PANTHER" id="PTHR12936">
    <property type="entry name" value="ANAPHASE-PROMOTING COMPLEX 10"/>
    <property type="match status" value="1"/>
</dbReference>
<proteinExistence type="inferred from homology"/>
<feature type="domain" description="DOC" evidence="8">
    <location>
        <begin position="5"/>
        <end position="194"/>
    </location>
</feature>
<dbReference type="GO" id="GO:0031145">
    <property type="term" value="P:anaphase-promoting complex-dependent catabolic process"/>
    <property type="evidence" value="ECO:0007669"/>
    <property type="project" value="InterPro"/>
</dbReference>
<dbReference type="GO" id="GO:0005680">
    <property type="term" value="C:anaphase-promoting complex"/>
    <property type="evidence" value="ECO:0007669"/>
    <property type="project" value="InterPro"/>
</dbReference>
<reference evidence="9 10" key="1">
    <citation type="journal article" date="2016" name="Mol. Biol. Evol.">
        <title>Comparative Genomics of Early-Diverging Mushroom-Forming Fungi Provides Insights into the Origins of Lignocellulose Decay Capabilities.</title>
        <authorList>
            <person name="Nagy L.G."/>
            <person name="Riley R."/>
            <person name="Tritt A."/>
            <person name="Adam C."/>
            <person name="Daum C."/>
            <person name="Floudas D."/>
            <person name="Sun H."/>
            <person name="Yadav J.S."/>
            <person name="Pangilinan J."/>
            <person name="Larsson K.H."/>
            <person name="Matsuura K."/>
            <person name="Barry K."/>
            <person name="Labutti K."/>
            <person name="Kuo R."/>
            <person name="Ohm R.A."/>
            <person name="Bhattacharya S.S."/>
            <person name="Shirouzu T."/>
            <person name="Yoshinaga Y."/>
            <person name="Martin F.M."/>
            <person name="Grigoriev I.V."/>
            <person name="Hibbett D.S."/>
        </authorList>
    </citation>
    <scope>NUCLEOTIDE SEQUENCE [LARGE SCALE GENOMIC DNA]</scope>
    <source>
        <strain evidence="9 10">TUFC12733</strain>
    </source>
</reference>
<dbReference type="Proteomes" id="UP000076738">
    <property type="component" value="Unassembled WGS sequence"/>
</dbReference>
<dbReference type="Gene3D" id="2.60.120.260">
    <property type="entry name" value="Galactose-binding domain-like"/>
    <property type="match status" value="1"/>
</dbReference>
<dbReference type="EMBL" id="KV417283">
    <property type="protein sequence ID" value="KZO96731.1"/>
    <property type="molecule type" value="Genomic_DNA"/>
</dbReference>
<dbReference type="SUPFAM" id="SSF49785">
    <property type="entry name" value="Galactose-binding domain-like"/>
    <property type="match status" value="1"/>
</dbReference>
<evidence type="ECO:0000256" key="1">
    <source>
        <dbReference type="ARBA" id="ARBA00006762"/>
    </source>
</evidence>
<keyword evidence="4 6" id="KW-0833">Ubl conjugation pathway</keyword>
<comment type="function">
    <text evidence="6">Component of the anaphase promoting complex/cyclosome (APC/C), a cell cycle-regulated E3 ubiquitin-protein ligase complex that controls progression through mitosis and the G1 phase of the cell cycle.</text>
</comment>
<dbReference type="Pfam" id="PF03256">
    <property type="entry name" value="ANAPC10"/>
    <property type="match status" value="1"/>
</dbReference>